<gene>
    <name evidence="5" type="ORF">BN381_250085</name>
</gene>
<keyword evidence="6" id="KW-1185">Reference proteome</keyword>
<accession>R4Z4U5</accession>
<dbReference type="CDD" id="cd00009">
    <property type="entry name" value="AAA"/>
    <property type="match status" value="1"/>
</dbReference>
<evidence type="ECO:0000259" key="4">
    <source>
        <dbReference type="SMART" id="SM00382"/>
    </source>
</evidence>
<dbReference type="InterPro" id="IPR027417">
    <property type="entry name" value="P-loop_NTPase"/>
</dbReference>
<dbReference type="GO" id="GO:0005524">
    <property type="term" value="F:ATP binding"/>
    <property type="evidence" value="ECO:0007669"/>
    <property type="project" value="UniProtKB-KW"/>
</dbReference>
<dbReference type="AlphaFoldDB" id="R4Z4U5"/>
<proteinExistence type="predicted"/>
<name>R4Z4U5_9ACTN</name>
<dbReference type="STRING" id="1229780.BN381_250085"/>
<dbReference type="Proteomes" id="UP000018291">
    <property type="component" value="Unassembled WGS sequence"/>
</dbReference>
<protein>
    <recommendedName>
        <fullName evidence="4">AAA+ ATPase domain-containing protein</fullName>
    </recommendedName>
</protein>
<keyword evidence="2" id="KW-0067">ATP-binding</keyword>
<feature type="region of interest" description="Disordered" evidence="3">
    <location>
        <begin position="314"/>
        <end position="353"/>
    </location>
</feature>
<dbReference type="SMART" id="SM00382">
    <property type="entry name" value="AAA"/>
    <property type="match status" value="1"/>
</dbReference>
<dbReference type="PANTHER" id="PTHR42759:SF1">
    <property type="entry name" value="MAGNESIUM-CHELATASE SUBUNIT CHLD"/>
    <property type="match status" value="1"/>
</dbReference>
<keyword evidence="1" id="KW-0547">Nucleotide-binding</keyword>
<evidence type="ECO:0000313" key="5">
    <source>
        <dbReference type="EMBL" id="CCM63592.1"/>
    </source>
</evidence>
<dbReference type="SUPFAM" id="SSF52540">
    <property type="entry name" value="P-loop containing nucleoside triphosphate hydrolases"/>
    <property type="match status" value="1"/>
</dbReference>
<dbReference type="Pfam" id="PF07728">
    <property type="entry name" value="AAA_5"/>
    <property type="match status" value="1"/>
</dbReference>
<dbReference type="Gene3D" id="3.40.50.300">
    <property type="entry name" value="P-loop containing nucleotide triphosphate hydrolases"/>
    <property type="match status" value="1"/>
</dbReference>
<dbReference type="OrthoDB" id="9768555at2"/>
<feature type="domain" description="AAA+ ATPase" evidence="4">
    <location>
        <begin position="49"/>
        <end position="201"/>
    </location>
</feature>
<dbReference type="GO" id="GO:0016887">
    <property type="term" value="F:ATP hydrolysis activity"/>
    <property type="evidence" value="ECO:0007669"/>
    <property type="project" value="InterPro"/>
</dbReference>
<dbReference type="eggNOG" id="COG0714">
    <property type="taxonomic scope" value="Bacteria"/>
</dbReference>
<reference evidence="5 6" key="1">
    <citation type="journal article" date="2013" name="ISME J.">
        <title>Metabolic model for the filamentous 'Candidatus Microthrix parvicella' based on genomic and metagenomic analyses.</title>
        <authorList>
            <person name="Jon McIlroy S."/>
            <person name="Kristiansen R."/>
            <person name="Albertsen M."/>
            <person name="Michael Karst S."/>
            <person name="Rossetti S."/>
            <person name="Lund Nielsen J."/>
            <person name="Tandoi V."/>
            <person name="James Seviour R."/>
            <person name="Nielsen P.H."/>
        </authorList>
    </citation>
    <scope>NUCLEOTIDE SEQUENCE [LARGE SCALE GENOMIC DNA]</scope>
    <source>
        <strain evidence="5 6">RN1</strain>
    </source>
</reference>
<evidence type="ECO:0000256" key="3">
    <source>
        <dbReference type="SAM" id="MobiDB-lite"/>
    </source>
</evidence>
<dbReference type="PANTHER" id="PTHR42759">
    <property type="entry name" value="MOXR FAMILY PROTEIN"/>
    <property type="match status" value="1"/>
</dbReference>
<dbReference type="HOGENOM" id="CLU_870895_0_0_11"/>
<dbReference type="InterPro" id="IPR011704">
    <property type="entry name" value="ATPase_dyneun-rel_AAA"/>
</dbReference>
<dbReference type="InterPro" id="IPR003593">
    <property type="entry name" value="AAA+_ATPase"/>
</dbReference>
<feature type="compositionally biased region" description="Pro residues" evidence="3">
    <location>
        <begin position="343"/>
        <end position="353"/>
    </location>
</feature>
<organism evidence="5 6">
    <name type="scientific">Candidatus Neomicrothrix parvicella RN1</name>
    <dbReference type="NCBI Taxonomy" id="1229780"/>
    <lineage>
        <taxon>Bacteria</taxon>
        <taxon>Bacillati</taxon>
        <taxon>Actinomycetota</taxon>
        <taxon>Acidimicrobiia</taxon>
        <taxon>Acidimicrobiales</taxon>
        <taxon>Microthrixaceae</taxon>
        <taxon>Candidatus Neomicrothrix</taxon>
    </lineage>
</organism>
<comment type="caution">
    <text evidence="5">The sequence shown here is derived from an EMBL/GenBank/DDBJ whole genome shotgun (WGS) entry which is preliminary data.</text>
</comment>
<dbReference type="RefSeq" id="WP_012226369.1">
    <property type="nucleotide sequence ID" value="NZ_HG422565.1"/>
</dbReference>
<dbReference type="EMBL" id="CANL01000018">
    <property type="protein sequence ID" value="CCM63592.1"/>
    <property type="molecule type" value="Genomic_DNA"/>
</dbReference>
<dbReference type="PRINTS" id="PR00819">
    <property type="entry name" value="CBXCFQXSUPER"/>
</dbReference>
<dbReference type="InterPro" id="IPR050764">
    <property type="entry name" value="CbbQ/NirQ/NorQ/GpvN"/>
</dbReference>
<dbReference type="InterPro" id="IPR000641">
    <property type="entry name" value="CbxX/CfxQ"/>
</dbReference>
<sequence>MTEFPPLRPVADTPRPRSARFDVALLDRLDTLVVGRRRELEVVVACLAGARHLLLEGPPGTGKSTLLRAVADEAGLGFEFSEGNAELTPARLIGMFDPARVLDAGYTPDVFLDGPLARALRDGSLLYIEEINRLPEETLNVLITVMSEGELHVPRLGMIPASDGFRLVAAMNPHDSVGTARISSAVYDRCARVAIGYQDAEAEATIVAREAAGVSSELGALADAAAPLLHGAVALARDTRDHPDLRSGSSVRGAIDLLIVAGELAALRRRSVFSSDVTLDATLSALSGRIRLHEGSATTAESLLTGLWQRHLAQLDPAAEAPDDDPDADRSTPTSDHPDDTPKPPAPVGAPTT</sequence>
<evidence type="ECO:0000256" key="2">
    <source>
        <dbReference type="ARBA" id="ARBA00022840"/>
    </source>
</evidence>
<evidence type="ECO:0000313" key="6">
    <source>
        <dbReference type="Proteomes" id="UP000018291"/>
    </source>
</evidence>
<evidence type="ECO:0000256" key="1">
    <source>
        <dbReference type="ARBA" id="ARBA00022741"/>
    </source>
</evidence>